<dbReference type="Proteomes" id="UP000660680">
    <property type="component" value="Unassembled WGS sequence"/>
</dbReference>
<keyword evidence="2" id="KW-1185">Reference proteome</keyword>
<evidence type="ECO:0000313" key="1">
    <source>
        <dbReference type="EMBL" id="GGS47028.1"/>
    </source>
</evidence>
<proteinExistence type="predicted"/>
<reference evidence="1" key="1">
    <citation type="journal article" date="2014" name="Int. J. Syst. Evol. Microbiol.">
        <title>Complete genome sequence of Corynebacterium casei LMG S-19264T (=DSM 44701T), isolated from a smear-ripened cheese.</title>
        <authorList>
            <consortium name="US DOE Joint Genome Institute (JGI-PGF)"/>
            <person name="Walter F."/>
            <person name="Albersmeier A."/>
            <person name="Kalinowski J."/>
            <person name="Ruckert C."/>
        </authorList>
    </citation>
    <scope>NUCLEOTIDE SEQUENCE</scope>
    <source>
        <strain evidence="1">JCM 3276</strain>
    </source>
</reference>
<name>A0A918LH94_9PSEU</name>
<gene>
    <name evidence="1" type="ORF">GCM10010171_47800</name>
</gene>
<accession>A0A918LH94</accession>
<sequence length="118" mass="13194">MKVLGQGTSVVRLLVIDSFDAWLAQVHDDEDEYAYRAVYYAYMGAHSGRRIAGEACGEVLPGGGYRLTAGRDRELVLGNESARKAFVAHLVARYCGDRYPDMAAWEAARHRGLVEDRW</sequence>
<comment type="caution">
    <text evidence="1">The sequence shown here is derived from an EMBL/GenBank/DDBJ whole genome shotgun (WGS) entry which is preliminary data.</text>
</comment>
<dbReference type="EMBL" id="BMRB01000004">
    <property type="protein sequence ID" value="GGS47028.1"/>
    <property type="molecule type" value="Genomic_DNA"/>
</dbReference>
<protein>
    <submittedName>
        <fullName evidence="1">Uncharacterized protein</fullName>
    </submittedName>
</protein>
<dbReference type="AlphaFoldDB" id="A0A918LH94"/>
<organism evidence="1 2">
    <name type="scientific">Actinokineospora fastidiosa</name>
    <dbReference type="NCBI Taxonomy" id="1816"/>
    <lineage>
        <taxon>Bacteria</taxon>
        <taxon>Bacillati</taxon>
        <taxon>Actinomycetota</taxon>
        <taxon>Actinomycetes</taxon>
        <taxon>Pseudonocardiales</taxon>
        <taxon>Pseudonocardiaceae</taxon>
        <taxon>Actinokineospora</taxon>
    </lineage>
</organism>
<reference evidence="1" key="2">
    <citation type="submission" date="2020-09" db="EMBL/GenBank/DDBJ databases">
        <authorList>
            <person name="Sun Q."/>
            <person name="Ohkuma M."/>
        </authorList>
    </citation>
    <scope>NUCLEOTIDE SEQUENCE</scope>
    <source>
        <strain evidence="1">JCM 3276</strain>
    </source>
</reference>
<evidence type="ECO:0000313" key="2">
    <source>
        <dbReference type="Proteomes" id="UP000660680"/>
    </source>
</evidence>